<evidence type="ECO:0000313" key="3">
    <source>
        <dbReference type="Proteomes" id="UP001281761"/>
    </source>
</evidence>
<dbReference type="EMBL" id="JARBJD010000170">
    <property type="protein sequence ID" value="KAK2948735.1"/>
    <property type="molecule type" value="Genomic_DNA"/>
</dbReference>
<reference evidence="2 3" key="1">
    <citation type="journal article" date="2022" name="bioRxiv">
        <title>Genomics of Preaxostyla Flagellates Illuminates Evolutionary Transitions and the Path Towards Mitochondrial Loss.</title>
        <authorList>
            <person name="Novak L.V.F."/>
            <person name="Treitli S.C."/>
            <person name="Pyrih J."/>
            <person name="Halakuc P."/>
            <person name="Pipaliya S.V."/>
            <person name="Vacek V."/>
            <person name="Brzon O."/>
            <person name="Soukal P."/>
            <person name="Eme L."/>
            <person name="Dacks J.B."/>
            <person name="Karnkowska A."/>
            <person name="Elias M."/>
            <person name="Hampl V."/>
        </authorList>
    </citation>
    <scope>NUCLEOTIDE SEQUENCE [LARGE SCALE GENOMIC DNA]</scope>
    <source>
        <strain evidence="2">NAU3</strain>
        <tissue evidence="2">Gut</tissue>
    </source>
</reference>
<feature type="compositionally biased region" description="Polar residues" evidence="1">
    <location>
        <begin position="150"/>
        <end position="161"/>
    </location>
</feature>
<feature type="region of interest" description="Disordered" evidence="1">
    <location>
        <begin position="184"/>
        <end position="344"/>
    </location>
</feature>
<proteinExistence type="predicted"/>
<feature type="compositionally biased region" description="Polar residues" evidence="1">
    <location>
        <begin position="131"/>
        <end position="141"/>
    </location>
</feature>
<dbReference type="Proteomes" id="UP001281761">
    <property type="component" value="Unassembled WGS sequence"/>
</dbReference>
<feature type="compositionally biased region" description="Basic residues" evidence="1">
    <location>
        <begin position="328"/>
        <end position="344"/>
    </location>
</feature>
<evidence type="ECO:0000256" key="1">
    <source>
        <dbReference type="SAM" id="MobiDB-lite"/>
    </source>
</evidence>
<feature type="compositionally biased region" description="Pro residues" evidence="1">
    <location>
        <begin position="210"/>
        <end position="227"/>
    </location>
</feature>
<gene>
    <name evidence="2" type="ORF">BLNAU_16373</name>
</gene>
<evidence type="ECO:0000313" key="2">
    <source>
        <dbReference type="EMBL" id="KAK2948735.1"/>
    </source>
</evidence>
<feature type="compositionally biased region" description="Basic and acidic residues" evidence="1">
    <location>
        <begin position="235"/>
        <end position="311"/>
    </location>
</feature>
<feature type="region of interest" description="Disordered" evidence="1">
    <location>
        <begin position="131"/>
        <end position="161"/>
    </location>
</feature>
<accession>A0ABQ9XBW9</accession>
<protein>
    <submittedName>
        <fullName evidence="2">Uncharacterized protein</fullName>
    </submittedName>
</protein>
<organism evidence="2 3">
    <name type="scientific">Blattamonas nauphoetae</name>
    <dbReference type="NCBI Taxonomy" id="2049346"/>
    <lineage>
        <taxon>Eukaryota</taxon>
        <taxon>Metamonada</taxon>
        <taxon>Preaxostyla</taxon>
        <taxon>Oxymonadida</taxon>
        <taxon>Blattamonas</taxon>
    </lineage>
</organism>
<name>A0ABQ9XBW9_9EUKA</name>
<keyword evidence="3" id="KW-1185">Reference proteome</keyword>
<comment type="caution">
    <text evidence="2">The sequence shown here is derived from an EMBL/GenBank/DDBJ whole genome shotgun (WGS) entry which is preliminary data.</text>
</comment>
<sequence>MDVPLRPIEFNRISSTALTANSVSARTTRWISNLSEMMISILSPEFNNIRRGNFPGMLTIFPEPNSQANYSSPANILHRWARDNEATHQKLITNVDPLSLPSSFILDFLSYLAKVSEDDKQLSLPPINTPLTAQTSFNQSENDIRRKSRNQVNNTLNNYRQSMRTVTTRVKPIAPASNRTQSLFEDPVILTKPQVPTPPAPVNIPISSPVSPPTRPSMDPAPRPKPNALPTNVKELIHKMQKDEKVKPKDEEEKKEKVDKTEKDEKKERKEKERLEKLEKEEEKKRKKEEEEQRKKEEKERKKAGSKKDTPQADVPIAASAPLVPEFKHKRALPKAKARRKPPA</sequence>